<protein>
    <recommendedName>
        <fullName evidence="8">Zinc finger protein</fullName>
    </recommendedName>
</protein>
<dbReference type="SMART" id="SM00184">
    <property type="entry name" value="RING"/>
    <property type="match status" value="1"/>
</dbReference>
<dbReference type="GO" id="GO:0016567">
    <property type="term" value="P:protein ubiquitination"/>
    <property type="evidence" value="ECO:0007669"/>
    <property type="project" value="TreeGrafter"/>
</dbReference>
<keyword evidence="1 3" id="KW-0863">Zinc-finger</keyword>
<keyword evidence="1 3" id="KW-0479">Metal-binding</keyword>
<evidence type="ECO:0000256" key="1">
    <source>
        <dbReference type="ARBA" id="ARBA00022771"/>
    </source>
</evidence>
<accession>A0A9X0A5I5</accession>
<dbReference type="PANTHER" id="PTHR21319:SF53">
    <property type="entry name" value="RING FINGER AND CHY ZINC FINGER DOMAIN-CONTAINING PROTEIN 1"/>
    <property type="match status" value="1"/>
</dbReference>
<evidence type="ECO:0000313" key="6">
    <source>
        <dbReference type="EMBL" id="KAJ7393169.1"/>
    </source>
</evidence>
<dbReference type="EMBL" id="MU825398">
    <property type="protein sequence ID" value="KAJ7393169.1"/>
    <property type="molecule type" value="Genomic_DNA"/>
</dbReference>
<dbReference type="GO" id="GO:0008270">
    <property type="term" value="F:zinc ion binding"/>
    <property type="evidence" value="ECO:0007669"/>
    <property type="project" value="UniProtKB-KW"/>
</dbReference>
<sequence length="103" mass="11603">MSAYFCSICKHFTSVDKNPIHKDKSFHCDACNVCLDKRLEGKHKCRPDSGHDECCICLEDIFSGCQILPCSHKVHRECAIAMIQDGIRTCPVCRHPLYSSASE</sequence>
<keyword evidence="2" id="KW-0862">Zinc</keyword>
<dbReference type="PROSITE" id="PS51270">
    <property type="entry name" value="ZF_CTCHY"/>
    <property type="match status" value="1"/>
</dbReference>
<feature type="domain" description="RING-type" evidence="4">
    <location>
        <begin position="54"/>
        <end position="94"/>
    </location>
</feature>
<dbReference type="InterPro" id="IPR013083">
    <property type="entry name" value="Znf_RING/FYVE/PHD"/>
</dbReference>
<gene>
    <name evidence="6" type="ORF">OS493_006135</name>
</gene>
<dbReference type="PROSITE" id="PS50089">
    <property type="entry name" value="ZF_RING_2"/>
    <property type="match status" value="1"/>
</dbReference>
<evidence type="ECO:0008006" key="8">
    <source>
        <dbReference type="Google" id="ProtNLM"/>
    </source>
</evidence>
<organism evidence="6 7">
    <name type="scientific">Desmophyllum pertusum</name>
    <dbReference type="NCBI Taxonomy" id="174260"/>
    <lineage>
        <taxon>Eukaryota</taxon>
        <taxon>Metazoa</taxon>
        <taxon>Cnidaria</taxon>
        <taxon>Anthozoa</taxon>
        <taxon>Hexacorallia</taxon>
        <taxon>Scleractinia</taxon>
        <taxon>Caryophylliina</taxon>
        <taxon>Caryophylliidae</taxon>
        <taxon>Desmophyllum</taxon>
    </lineage>
</organism>
<name>A0A9X0A5I5_9CNID</name>
<dbReference type="GO" id="GO:0006511">
    <property type="term" value="P:ubiquitin-dependent protein catabolic process"/>
    <property type="evidence" value="ECO:0007669"/>
    <property type="project" value="TreeGrafter"/>
</dbReference>
<reference evidence="6" key="1">
    <citation type="submission" date="2023-01" db="EMBL/GenBank/DDBJ databases">
        <title>Genome assembly of the deep-sea coral Lophelia pertusa.</title>
        <authorList>
            <person name="Herrera S."/>
            <person name="Cordes E."/>
        </authorList>
    </citation>
    <scope>NUCLEOTIDE SEQUENCE</scope>
    <source>
        <strain evidence="6">USNM1676648</strain>
        <tissue evidence="6">Polyp</tissue>
    </source>
</reference>
<dbReference type="Gene3D" id="3.30.40.10">
    <property type="entry name" value="Zinc/RING finger domain, C3HC4 (zinc finger)"/>
    <property type="match status" value="1"/>
</dbReference>
<dbReference type="OrthoDB" id="5962772at2759"/>
<dbReference type="SUPFAM" id="SSF161245">
    <property type="entry name" value="Zinc hairpin stack"/>
    <property type="match status" value="1"/>
</dbReference>
<dbReference type="Proteomes" id="UP001163046">
    <property type="component" value="Unassembled WGS sequence"/>
</dbReference>
<dbReference type="InterPro" id="IPR037275">
    <property type="entry name" value="Znf_CTCHY_sf"/>
</dbReference>
<dbReference type="GO" id="GO:0061630">
    <property type="term" value="F:ubiquitin protein ligase activity"/>
    <property type="evidence" value="ECO:0007669"/>
    <property type="project" value="TreeGrafter"/>
</dbReference>
<proteinExistence type="predicted"/>
<dbReference type="Pfam" id="PF13639">
    <property type="entry name" value="zf-RING_2"/>
    <property type="match status" value="1"/>
</dbReference>
<dbReference type="AlphaFoldDB" id="A0A9X0A5I5"/>
<feature type="domain" description="CTCHY-type" evidence="5">
    <location>
        <begin position="1"/>
        <end position="53"/>
    </location>
</feature>
<dbReference type="GO" id="GO:0005634">
    <property type="term" value="C:nucleus"/>
    <property type="evidence" value="ECO:0007669"/>
    <property type="project" value="TreeGrafter"/>
</dbReference>
<dbReference type="CDD" id="cd16448">
    <property type="entry name" value="RING-H2"/>
    <property type="match status" value="1"/>
</dbReference>
<keyword evidence="7" id="KW-1185">Reference proteome</keyword>
<dbReference type="InterPro" id="IPR001841">
    <property type="entry name" value="Znf_RING"/>
</dbReference>
<comment type="caution">
    <text evidence="6">The sequence shown here is derived from an EMBL/GenBank/DDBJ whole genome shotgun (WGS) entry which is preliminary data.</text>
</comment>
<evidence type="ECO:0000259" key="4">
    <source>
        <dbReference type="PROSITE" id="PS50089"/>
    </source>
</evidence>
<evidence type="ECO:0000256" key="3">
    <source>
        <dbReference type="PROSITE-ProRule" id="PRU00175"/>
    </source>
</evidence>
<evidence type="ECO:0000256" key="2">
    <source>
        <dbReference type="ARBA" id="ARBA00022833"/>
    </source>
</evidence>
<dbReference type="PANTHER" id="PTHR21319">
    <property type="entry name" value="RING FINGER AND CHY ZINC FINGER DOMAIN-CONTAINING PROTEIN 1"/>
    <property type="match status" value="1"/>
</dbReference>
<evidence type="ECO:0000259" key="5">
    <source>
        <dbReference type="PROSITE" id="PS51270"/>
    </source>
</evidence>
<dbReference type="SUPFAM" id="SSF57850">
    <property type="entry name" value="RING/U-box"/>
    <property type="match status" value="1"/>
</dbReference>
<evidence type="ECO:0000313" key="7">
    <source>
        <dbReference type="Proteomes" id="UP001163046"/>
    </source>
</evidence>
<dbReference type="InterPro" id="IPR017921">
    <property type="entry name" value="Znf_CTCHY"/>
</dbReference>